<keyword evidence="7" id="KW-1185">Reference proteome</keyword>
<dbReference type="SMART" id="SM00320">
    <property type="entry name" value="WD40"/>
    <property type="match status" value="3"/>
</dbReference>
<evidence type="ECO:0000256" key="3">
    <source>
        <dbReference type="PROSITE-ProRule" id="PRU00221"/>
    </source>
</evidence>
<dbReference type="Gene3D" id="2.30.29.30">
    <property type="entry name" value="Pleckstrin-homology domain (PH domain)/Phosphotyrosine-binding domain (PTB)"/>
    <property type="match status" value="1"/>
</dbReference>
<name>A0A9C7PRG9_9RHOD</name>
<dbReference type="InterPro" id="IPR015943">
    <property type="entry name" value="WD40/YVTN_repeat-like_dom_sf"/>
</dbReference>
<dbReference type="Gene3D" id="1.10.1540.10">
    <property type="entry name" value="BEACH domain"/>
    <property type="match status" value="1"/>
</dbReference>
<dbReference type="Pfam" id="PF20426">
    <property type="entry name" value="NBCH_WD40"/>
    <property type="match status" value="1"/>
</dbReference>
<dbReference type="PROSITE" id="PS50197">
    <property type="entry name" value="BEACH"/>
    <property type="match status" value="1"/>
</dbReference>
<proteinExistence type="predicted"/>
<dbReference type="InterPro" id="IPR011993">
    <property type="entry name" value="PH-like_dom_sf"/>
</dbReference>
<dbReference type="InterPro" id="IPR036322">
    <property type="entry name" value="WD40_repeat_dom_sf"/>
</dbReference>
<dbReference type="CDD" id="cd06071">
    <property type="entry name" value="Beach"/>
    <property type="match status" value="1"/>
</dbReference>
<dbReference type="PROSITE" id="PS00678">
    <property type="entry name" value="WD_REPEATS_1"/>
    <property type="match status" value="1"/>
</dbReference>
<dbReference type="InterPro" id="IPR000409">
    <property type="entry name" value="BEACH_dom"/>
</dbReference>
<evidence type="ECO:0000256" key="2">
    <source>
        <dbReference type="ARBA" id="ARBA00022737"/>
    </source>
</evidence>
<keyword evidence="2" id="KW-0677">Repeat</keyword>
<dbReference type="SUPFAM" id="SSF50978">
    <property type="entry name" value="WD40 repeat-like"/>
    <property type="match status" value="1"/>
</dbReference>
<gene>
    <name evidence="6" type="ORF">GpartN1_g660.t1</name>
</gene>
<dbReference type="PANTHER" id="PTHR13743:SF163">
    <property type="entry name" value="BEACH DOMAIN-CONTAINING PROTEIN"/>
    <property type="match status" value="1"/>
</dbReference>
<protein>
    <submittedName>
        <fullName evidence="6">Uncharacterized protein</fullName>
    </submittedName>
</protein>
<dbReference type="InterPro" id="IPR036372">
    <property type="entry name" value="BEACH_dom_sf"/>
</dbReference>
<dbReference type="Pfam" id="PF02138">
    <property type="entry name" value="Beach"/>
    <property type="match status" value="1"/>
</dbReference>
<dbReference type="PROSITE" id="PS50294">
    <property type="entry name" value="WD_REPEATS_REGION"/>
    <property type="match status" value="1"/>
</dbReference>
<dbReference type="InterPro" id="IPR050865">
    <property type="entry name" value="BEACH_Domain"/>
</dbReference>
<dbReference type="Proteomes" id="UP001061958">
    <property type="component" value="Unassembled WGS sequence"/>
</dbReference>
<dbReference type="SUPFAM" id="SSF50729">
    <property type="entry name" value="PH domain-like"/>
    <property type="match status" value="1"/>
</dbReference>
<dbReference type="Pfam" id="PF14844">
    <property type="entry name" value="PH_BEACH"/>
    <property type="match status" value="1"/>
</dbReference>
<dbReference type="Gene3D" id="2.130.10.10">
    <property type="entry name" value="YVTN repeat-like/Quinoprotein amine dehydrogenase"/>
    <property type="match status" value="2"/>
</dbReference>
<organism evidence="6 7">
    <name type="scientific">Galdieria partita</name>
    <dbReference type="NCBI Taxonomy" id="83374"/>
    <lineage>
        <taxon>Eukaryota</taxon>
        <taxon>Rhodophyta</taxon>
        <taxon>Bangiophyceae</taxon>
        <taxon>Galdieriales</taxon>
        <taxon>Galdieriaceae</taxon>
        <taxon>Galdieria</taxon>
    </lineage>
</organism>
<feature type="repeat" description="WD" evidence="3">
    <location>
        <begin position="2942"/>
        <end position="2975"/>
    </location>
</feature>
<evidence type="ECO:0000256" key="1">
    <source>
        <dbReference type="ARBA" id="ARBA00022574"/>
    </source>
</evidence>
<comment type="caution">
    <text evidence="6">The sequence shown here is derived from an EMBL/GenBank/DDBJ whole genome shotgun (WGS) entry which is preliminary data.</text>
</comment>
<reference evidence="6" key="1">
    <citation type="journal article" date="2022" name="Proc. Natl. Acad. Sci. U.S.A.">
        <title>Life cycle and functional genomics of the unicellular red alga Galdieria for elucidating algal and plant evolution and industrial use.</title>
        <authorList>
            <person name="Hirooka S."/>
            <person name="Itabashi T."/>
            <person name="Ichinose T.M."/>
            <person name="Onuma R."/>
            <person name="Fujiwara T."/>
            <person name="Yamashita S."/>
            <person name="Jong L.W."/>
            <person name="Tomita R."/>
            <person name="Iwane A.H."/>
            <person name="Miyagishima S.Y."/>
        </authorList>
    </citation>
    <scope>NUCLEOTIDE SEQUENCE</scope>
    <source>
        <strain evidence="6">NBRC 102759</strain>
    </source>
</reference>
<evidence type="ECO:0000259" key="5">
    <source>
        <dbReference type="PROSITE" id="PS51783"/>
    </source>
</evidence>
<feature type="domain" description="BEACH-type PH" evidence="5">
    <location>
        <begin position="2339"/>
        <end position="2456"/>
    </location>
</feature>
<dbReference type="PROSITE" id="PS51783">
    <property type="entry name" value="PH_BEACH"/>
    <property type="match status" value="1"/>
</dbReference>
<evidence type="ECO:0000259" key="4">
    <source>
        <dbReference type="PROSITE" id="PS50197"/>
    </source>
</evidence>
<keyword evidence="1 3" id="KW-0853">WD repeat</keyword>
<dbReference type="InterPro" id="IPR046851">
    <property type="entry name" value="NBCH_WD40"/>
</dbReference>
<accession>A0A9C7PRG9</accession>
<dbReference type="PROSITE" id="PS50082">
    <property type="entry name" value="WD_REPEATS_2"/>
    <property type="match status" value="1"/>
</dbReference>
<dbReference type="OrthoDB" id="26681at2759"/>
<dbReference type="PANTHER" id="PTHR13743">
    <property type="entry name" value="BEIGE/BEACH-RELATED"/>
    <property type="match status" value="1"/>
</dbReference>
<dbReference type="InterPro" id="IPR023362">
    <property type="entry name" value="PH-BEACH_dom"/>
</dbReference>
<dbReference type="FunFam" id="1.10.1540.10:FF:000001">
    <property type="entry name" value="neurobeachin isoform X1"/>
    <property type="match status" value="1"/>
</dbReference>
<dbReference type="SMART" id="SM01026">
    <property type="entry name" value="Beach"/>
    <property type="match status" value="1"/>
</dbReference>
<sequence>MAGQSRKCDTRSLAKKVLDYTCGREYLTKEEHEYLKSFYDSDAKFADKTFVRSLVGAVLKLEKFKVPKKKPETSRNTSQRMTLEQRELLDLFVTHERDLRKCGEHLGTLVLSGELGSGDSSLQVVKRTDVSIIEEFLDPRPSLLKIASYCSERYLNSSSGESWMTSCFFKVLEMEGVWLEVFLLHVEYFARWVSECGVSVIVSRACEEGAPQVEQFYGDGKSLSVLIVLLSKFINLHGTSVQKTFIFSVIERSIRRQLSHFSAKKYTVDDKTMFVSVVWINFATRTLPHLIEALKVLGKLGTAYTLLFHHFDNLTNVDELIITHGDMISLEVEWFRVMNRFAYGNSTFVELSQAISPLGEQRRFSIIVDSVVRQYKELLVVFCQDVYYSPEVIKELINEFILFIGICYLTNEGCLFQITRNKVDSALAAMYLETLQAWRDVAANSYVSTELLDILDCFMISMTRFLGEVFQSSIWTVRDAHFTATAAIISAFLDVLNGVSNFSIEKSSWIGVRHKRMALQFFKFTRRQEILNLFSKKRLAEKIFYGNFICHGTEQTDFLESFRSLLCEYVVIESDEYSCNLLILLLQIIMSAKIAIDDDYVIPGHSSNFFVTDINFFDAILDSYISALTVCPGSVHLKLVENESIYLLSDGILHFENGKAALSNIDYCHKLSSLIRKLVVILKIFFSNDTAPLMSLYSDRVWRIFIIFLENEETSDLGKDLLRRIFLAADEQENVLDLPKDFAFSETRRHCRLLFQALMDRLEFHCFQESYGTEAKTSLIRKYLSLFSSLISESRRILLRMFRKTRGFEIFKAIFTNSEPSFVRNIAVDLLKLLAQMTRNHPKAEFELKGFFPCNFLVNVIGSCYPEGVSCEVVAALLEIVIGRSMMIRYSDDNSQYIPTFVVENNTLSSDDRTSFCNRLVSSSSEILCALFKLIGSTSAEIQLALCNFLYTITNEDSLNACVVDASGVTQIIIERLFYTPSDTHYWSSLQLRNAYLSCLCAIIRRLLTPSTLNRLFSVLYLASSTHFSLQDKQKLLESQVAIFRALTESFEICQKWPRFFFDFSGNHSGVVSIMSSGDLTRRKDSLWLTFWFRREAINRESSLVELYTSKDFAFEVVLNELGILCLRMHESQTVFDMFHNTDTEIPPYVWVFICLRFQRISSGKQTLIDVYLNGKHSSSGSVSKSIDRVAAVGFGCSFNWTDMVIPPQTSSCLKGQFGAIYCFQGNVSEQAISALYEFGPSFDRDLCDLNFSESVREVDNLSNLSVLFLYAPRCCGDSRTCPDCSSAIAGTRKSGAARLTGSSGESRVCSINNIVDSLHCIGGPKRLVELFFALDNFSSCTLVLDKTDVGTCSSDIVESFNELICYFLKIISGVFCHDQQTEMEWMTTSIFHYIGAWFYDTKLLFSSKEFVNALFYLLETVSDRKQMVSLFTEHCLSNEFLWSKMTQDVSVHFWEALCSLKNNSSQVFLEVIANFDVDSAALILRESRDITLCKRIIDFMSLGFQNLLTYSELFTSGNQFLVISGATQQIDASYLEQLELAYSRALVENLMKPVCFRPLDGIDIEEMAKLDYSLHALCSFIDSIAISDRARCVAFLVHQDLMGALLKLLTSTSQPKLLYISVAQLFDLFESNSKECVQWISAQFRLTELPLSIEKDDEWENHVICGLCLFIARTLLLHGTDSDFVVLLERLMSPDFLGGSLSTQATSGNVRSGALPLIFMLLVKEANLISKASMIQALVALLEESKRLTKAFLCFDLWSFWTISLFQVNSFSTCDGDELFLSYISSAKKLIGHLFKHFIEDWGMSVTTFYYVEELVFAAWSFIDGSFAMQVLMWFLQSVKDVAVPLLLSQGVFGMNVGSKSSQTLENTNVEGFAMLFLFVELICDIGEIDSGDEATRKHFQLKSEICEICIEIIFLLGLLNTCSVSSSRESKVGGSDSEFLGCYIFPRSAVLDLFRKHENEMSYSTSRSGENSFQLDEQTFVEPLCKGSFLRISLLFIIHVLVEKLKRHEEYSYYETLLSSIGETHGGLRVDKIWRHYVEQRLTHLISELTQRPLMTSQKDELEMVLGNLTRKWEQSKPSVENKTFGFFRPFKSKSLSRYPQIILSTKHGNEMLATLMKSEQEWKETGGAFIFSAVMCWKKRVDHSIEILEQVASALSSNKYIQKEEHELTFPEGVRSDAKSRLKASEFKKLVSGFRKQLSYQELTKNSEQIQWSLSGTMDTLQRRWLLKPTENKDIEWNRLRDSAQEMCSLSNCYTVEGILSSSWNINTASQKQDYHSTTISGPHLSLPVDNLTNPQFDENYHKNWSIESPELASASSSGSTPLLSSMELLAARTAASASDVQWSGSCIWVRFLRAIPGRLELRERSIRFLQSPFNEETERVLSPGYFVKIPSSEEDIDDIQEMTFPLEEIQHLEFRRFLLQHKAFEIFLKNKKSYFFAFQTSRACKTCLKLLSKLLDLPQNRLLPFHNTSGPRSVYAGGAFKFPRCVLDWKTVQSLLADACARWKRRQLSNFEYLCIINRLAGRSNNDLCQYPIFPWILADYSTEKLDFTDPKTFRDLTKPVGCQPSTNFVESGDRERRFRERFETWADKTIPPFHYGSHYSSAASVLHYLVRVEPFTRLSRELQGGLFDHPDRMFYSLQGAWNSVTQSMQDVKELIPEFFYFPEIFRNQNGISFGRTQDGHLINDVILPKWANGSPEHFVRVHREALESEYVSLNLHHWIDLIFGFRQRGPAAVEACNMFFYLTYEGAVDLESIQDMELRESMETQIAHFGQTPPQLLEETGHPQRDHSGVALQPSYWTPQGLKAALEFSVLIGTDDSFIQICQAGDRIVSITNKQYVFRHKWIPLPDLQGSPFTFETETKNISESTLVSSQESNNDTKISSRGEIVGGTYLSASTMSRLFSLYAVTFDGKVIISAGHWDWSIRCCFTSEAHRPIQSLKGHRDIVTCLAVGSDGRTLVTGSKDTTIFVWEIVWGDPERVRDSQGGKLDRSYSGGETKLGAILKGQGNAARRRKVVEERPRLVLYEHEYPVVCVAVNSEVGVIASNDICNSLMIHNLTNGHLLRILDFSKEVLVDGITVTCRNEIILISSKEALCVLYTGNGVPLKKRYICLQENSSQTQSSPNITSYTTTVDGRLLFVADELSGVAVYSSWDLNLLYRYQPCPSSPVSALCLTAEESILLAGLSDGRILAYTVDRFALLQSSSLFGVEGASNPFYGC</sequence>
<feature type="domain" description="BEACH" evidence="4">
    <location>
        <begin position="2492"/>
        <end position="2790"/>
    </location>
</feature>
<evidence type="ECO:0000313" key="7">
    <source>
        <dbReference type="Proteomes" id="UP001061958"/>
    </source>
</evidence>
<dbReference type="SUPFAM" id="SSF81837">
    <property type="entry name" value="BEACH domain"/>
    <property type="match status" value="1"/>
</dbReference>
<reference evidence="6" key="2">
    <citation type="submission" date="2022-01" db="EMBL/GenBank/DDBJ databases">
        <authorList>
            <person name="Hirooka S."/>
            <person name="Miyagishima S.Y."/>
        </authorList>
    </citation>
    <scope>NUCLEOTIDE SEQUENCE</scope>
    <source>
        <strain evidence="6">NBRC 102759</strain>
    </source>
</reference>
<evidence type="ECO:0000313" key="6">
    <source>
        <dbReference type="EMBL" id="GJQ08869.1"/>
    </source>
</evidence>
<dbReference type="EMBL" id="BQMJ01000004">
    <property type="protein sequence ID" value="GJQ08869.1"/>
    <property type="molecule type" value="Genomic_DNA"/>
</dbReference>
<dbReference type="InterPro" id="IPR019775">
    <property type="entry name" value="WD40_repeat_CS"/>
</dbReference>
<dbReference type="InterPro" id="IPR001680">
    <property type="entry name" value="WD40_rpt"/>
</dbReference>